<dbReference type="EMBL" id="KL198024">
    <property type="protein sequence ID" value="KDQ17347.1"/>
    <property type="molecule type" value="Genomic_DNA"/>
</dbReference>
<keyword evidence="2" id="KW-1185">Reference proteome</keyword>
<gene>
    <name evidence="1" type="ORF">BOTBODRAFT_604564</name>
</gene>
<reference evidence="2" key="1">
    <citation type="journal article" date="2014" name="Proc. Natl. Acad. Sci. U.S.A.">
        <title>Extensive sampling of basidiomycete genomes demonstrates inadequacy of the white-rot/brown-rot paradigm for wood decay fungi.</title>
        <authorList>
            <person name="Riley R."/>
            <person name="Salamov A.A."/>
            <person name="Brown D.W."/>
            <person name="Nagy L.G."/>
            <person name="Floudas D."/>
            <person name="Held B.W."/>
            <person name="Levasseur A."/>
            <person name="Lombard V."/>
            <person name="Morin E."/>
            <person name="Otillar R."/>
            <person name="Lindquist E.A."/>
            <person name="Sun H."/>
            <person name="LaButti K.M."/>
            <person name="Schmutz J."/>
            <person name="Jabbour D."/>
            <person name="Luo H."/>
            <person name="Baker S.E."/>
            <person name="Pisabarro A.G."/>
            <person name="Walton J.D."/>
            <person name="Blanchette R.A."/>
            <person name="Henrissat B."/>
            <person name="Martin F."/>
            <person name="Cullen D."/>
            <person name="Hibbett D.S."/>
            <person name="Grigoriev I.V."/>
        </authorList>
    </citation>
    <scope>NUCLEOTIDE SEQUENCE [LARGE SCALE GENOMIC DNA]</scope>
    <source>
        <strain evidence="2">FD-172 SS1</strain>
    </source>
</reference>
<sequence length="92" mass="10322">MITQHDSYVFFSLKRSPTSAGPHFLYSRYLLHELSLTIIKSTTLTLRSLRKCTARPSSVWCIHASRECPRPPSTVIACISSVPALVLHILIV</sequence>
<dbReference type="InParanoid" id="A0A067MZQ9"/>
<evidence type="ECO:0000313" key="1">
    <source>
        <dbReference type="EMBL" id="KDQ17347.1"/>
    </source>
</evidence>
<dbReference type="AlphaFoldDB" id="A0A067MZQ9"/>
<protein>
    <submittedName>
        <fullName evidence="1">Uncharacterized protein</fullName>
    </submittedName>
</protein>
<name>A0A067MZQ9_BOTB1</name>
<dbReference type="HOGENOM" id="CLU_2412989_0_0_1"/>
<accession>A0A067MZQ9</accession>
<evidence type="ECO:0000313" key="2">
    <source>
        <dbReference type="Proteomes" id="UP000027195"/>
    </source>
</evidence>
<proteinExistence type="predicted"/>
<organism evidence="1 2">
    <name type="scientific">Botryobasidium botryosum (strain FD-172 SS1)</name>
    <dbReference type="NCBI Taxonomy" id="930990"/>
    <lineage>
        <taxon>Eukaryota</taxon>
        <taxon>Fungi</taxon>
        <taxon>Dikarya</taxon>
        <taxon>Basidiomycota</taxon>
        <taxon>Agaricomycotina</taxon>
        <taxon>Agaricomycetes</taxon>
        <taxon>Cantharellales</taxon>
        <taxon>Botryobasidiaceae</taxon>
        <taxon>Botryobasidium</taxon>
    </lineage>
</organism>
<dbReference type="Proteomes" id="UP000027195">
    <property type="component" value="Unassembled WGS sequence"/>
</dbReference>